<reference evidence="1 2" key="1">
    <citation type="journal article" date="2019" name="Int. J. Syst. Evol. Microbiol.">
        <title>The Global Catalogue of Microorganisms (GCM) 10K type strain sequencing project: providing services to taxonomists for standard genome sequencing and annotation.</title>
        <authorList>
            <consortium name="The Broad Institute Genomics Platform"/>
            <consortium name="The Broad Institute Genome Sequencing Center for Infectious Disease"/>
            <person name="Wu L."/>
            <person name="Ma J."/>
        </authorList>
    </citation>
    <scope>NUCLEOTIDE SEQUENCE [LARGE SCALE GENOMIC DNA]</scope>
    <source>
        <strain evidence="1 2">JCM 14331</strain>
    </source>
</reference>
<protein>
    <submittedName>
        <fullName evidence="1">Uncharacterized protein</fullName>
    </submittedName>
</protein>
<dbReference type="Proteomes" id="UP001501169">
    <property type="component" value="Unassembled WGS sequence"/>
</dbReference>
<sequence>MWVLLVFIVVAAGFAFLAIVRQKNMQNWLWNYIRHLSKGSAQVTGPKHVLFCFVDHYEPQWGRNISLEQERARVDRWFNDYPKVAGQFKDADGCFPKHCFYYPEEEYRYEHLAKISDLCYRGFGEIEVHLHHDNDTSDNLRQTLTNFTEMLHREHGAFVRNADTGKLSYSFIHGNWCLNNCRPDGRWCGVNDELIVLKETGCYADFTFPSAPSDTQPAMVNAIYYAKDKPGVPNSHNIGQPVAVNTPPWGDLMLITGPIGLNWKVRKKGVFPQIENSDIRTSMPPTPERVDLWVQSDIHVQGRPEWIFVKVHTHGTQEEDMDTLLGAPFAAMCQHLQNKYNDGENYVLHYVSAREMYNIAKAAEAGESGNPNDFRDYIIAKPAYKPLPDKGQSTKEM</sequence>
<name>A0ABN1EDA7_9GAMM</name>
<evidence type="ECO:0000313" key="1">
    <source>
        <dbReference type="EMBL" id="GAA0564193.1"/>
    </source>
</evidence>
<dbReference type="EMBL" id="BAAAEO010000006">
    <property type="protein sequence ID" value="GAA0564193.1"/>
    <property type="molecule type" value="Genomic_DNA"/>
</dbReference>
<evidence type="ECO:0000313" key="2">
    <source>
        <dbReference type="Proteomes" id="UP001501169"/>
    </source>
</evidence>
<gene>
    <name evidence="1" type="ORF">GCM10009098_35430</name>
</gene>
<proteinExistence type="predicted"/>
<organism evidence="1 2">
    <name type="scientific">Rheinheimera aquimaris</name>
    <dbReference type="NCBI Taxonomy" id="412437"/>
    <lineage>
        <taxon>Bacteria</taxon>
        <taxon>Pseudomonadati</taxon>
        <taxon>Pseudomonadota</taxon>
        <taxon>Gammaproteobacteria</taxon>
        <taxon>Chromatiales</taxon>
        <taxon>Chromatiaceae</taxon>
        <taxon>Rheinheimera</taxon>
    </lineage>
</organism>
<comment type="caution">
    <text evidence="1">The sequence shown here is derived from an EMBL/GenBank/DDBJ whole genome shotgun (WGS) entry which is preliminary data.</text>
</comment>
<keyword evidence="2" id="KW-1185">Reference proteome</keyword>
<dbReference type="RefSeq" id="WP_134055602.1">
    <property type="nucleotide sequence ID" value="NZ_BAAAEO010000006.1"/>
</dbReference>
<accession>A0ABN1EDA7</accession>